<dbReference type="EMBL" id="SWAD01000233">
    <property type="protein sequence ID" value="TMQ74382.1"/>
    <property type="molecule type" value="Genomic_DNA"/>
</dbReference>
<proteinExistence type="predicted"/>
<evidence type="ECO:0000256" key="1">
    <source>
        <dbReference type="SAM" id="MobiDB-lite"/>
    </source>
</evidence>
<reference evidence="2 3" key="1">
    <citation type="submission" date="2019-04" db="EMBL/GenBank/DDBJ databases">
        <title>A novel phosphate-accumulating bacterium identified in bioreactor for phosphate removal from wastewater.</title>
        <authorList>
            <person name="Kotlyarov R.Y."/>
            <person name="Beletsky A.V."/>
            <person name="Kallistova A.Y."/>
            <person name="Dorofeev A.G."/>
            <person name="Nikolaev Y.Y."/>
            <person name="Pimenov N.V."/>
            <person name="Ravin N.V."/>
            <person name="Mardanov A.V."/>
        </authorList>
    </citation>
    <scope>NUCLEOTIDE SEQUENCE [LARGE SCALE GENOMIC DNA]</scope>
    <source>
        <strain evidence="2 3">Bin19</strain>
    </source>
</reference>
<protein>
    <submittedName>
        <fullName evidence="2">Uncharacterized protein</fullName>
    </submittedName>
</protein>
<accession>A0A5S4EGH9</accession>
<sequence>MATEIKVWAERRAGQMLAEMPKATGAKSQLSGQFSGGPIVVPPEKTTPTLSDLGITKNDSSRWQKLAGISDEKFEAAVAAAKDAAGQVTTAAMVAGAMVAGKVAVTGDGIRQGISHRRMVAGGVAQFIRMVRRNPARFAP</sequence>
<keyword evidence="3" id="KW-1185">Reference proteome</keyword>
<evidence type="ECO:0000313" key="3">
    <source>
        <dbReference type="Proteomes" id="UP000306324"/>
    </source>
</evidence>
<dbReference type="OrthoDB" id="9156308at2"/>
<organism evidence="2 3">
    <name type="scientific">Candidatus Accumulibacter phosphatis</name>
    <dbReference type="NCBI Taxonomy" id="327160"/>
    <lineage>
        <taxon>Bacteria</taxon>
        <taxon>Pseudomonadati</taxon>
        <taxon>Pseudomonadota</taxon>
        <taxon>Betaproteobacteria</taxon>
        <taxon>Candidatus Accumulibacter</taxon>
    </lineage>
</organism>
<dbReference type="Proteomes" id="UP000306324">
    <property type="component" value="Unassembled WGS sequence"/>
</dbReference>
<feature type="region of interest" description="Disordered" evidence="1">
    <location>
        <begin position="27"/>
        <end position="56"/>
    </location>
</feature>
<gene>
    <name evidence="2" type="ORF">ACCUM_1702</name>
</gene>
<dbReference type="RefSeq" id="WP_138679318.1">
    <property type="nucleotide sequence ID" value="NZ_SWAD01000233.1"/>
</dbReference>
<name>A0A5S4EGH9_9PROT</name>
<comment type="caution">
    <text evidence="2">The sequence shown here is derived from an EMBL/GenBank/DDBJ whole genome shotgun (WGS) entry which is preliminary data.</text>
</comment>
<evidence type="ECO:0000313" key="2">
    <source>
        <dbReference type="EMBL" id="TMQ74382.1"/>
    </source>
</evidence>
<dbReference type="AlphaFoldDB" id="A0A5S4EGH9"/>